<evidence type="ECO:0000313" key="3">
    <source>
        <dbReference type="EMBL" id="TEW68774.1"/>
    </source>
</evidence>
<organism evidence="3 4">
    <name type="scientific">Mucilaginibacter phyllosphaerae</name>
    <dbReference type="NCBI Taxonomy" id="1812349"/>
    <lineage>
        <taxon>Bacteria</taxon>
        <taxon>Pseudomonadati</taxon>
        <taxon>Bacteroidota</taxon>
        <taxon>Sphingobacteriia</taxon>
        <taxon>Sphingobacteriales</taxon>
        <taxon>Sphingobacteriaceae</taxon>
        <taxon>Mucilaginibacter</taxon>
    </lineage>
</organism>
<feature type="signal peptide" evidence="2">
    <location>
        <begin position="1"/>
        <end position="33"/>
    </location>
</feature>
<dbReference type="Gene3D" id="1.20.1600.10">
    <property type="entry name" value="Outer membrane efflux proteins (OEP)"/>
    <property type="match status" value="1"/>
</dbReference>
<dbReference type="AlphaFoldDB" id="A0A4Y8AI65"/>
<name>A0A4Y8AI65_9SPHI</name>
<gene>
    <name evidence="3" type="ORF">E2R65_01000</name>
</gene>
<sequence length="236" mass="26701">MVSKREGLIKNTNTLKKLSILILFTLSTLALHAQESFINEVNYPYLDKLIATAKRNYPEVKVRIAQINAAKAALTQSKVAWLDAITASYIYSPKNSLNLTNPTFFNGYQIGFSVNLGTLLAKPFATRSAKEAVNIAQYQQQQYYLTIEATVKRLYFTYLEAQADLRNRARAVTDGEIAVKQLKYTFQKGETTFHDYNEALTSLYNQNSFKVQSELSILTAKANLEEFLGVKLEEVK</sequence>
<feature type="chain" id="PRO_5021352227" description="TolC family protein" evidence="2">
    <location>
        <begin position="34"/>
        <end position="236"/>
    </location>
</feature>
<dbReference type="SUPFAM" id="SSF56954">
    <property type="entry name" value="Outer membrane efflux proteins (OEP)"/>
    <property type="match status" value="1"/>
</dbReference>
<dbReference type="GO" id="GO:0015562">
    <property type="term" value="F:efflux transmembrane transporter activity"/>
    <property type="evidence" value="ECO:0007669"/>
    <property type="project" value="InterPro"/>
</dbReference>
<proteinExistence type="inferred from homology"/>
<comment type="caution">
    <text evidence="3">The sequence shown here is derived from an EMBL/GenBank/DDBJ whole genome shotgun (WGS) entry which is preliminary data.</text>
</comment>
<reference evidence="3 4" key="1">
    <citation type="journal article" date="2016" name="Int. J. Syst. Evol. Microbiol.">
        <title>Proposal of Mucilaginibacter phyllosphaerae sp. nov. isolated from the phyllosphere of Galium album.</title>
        <authorList>
            <person name="Aydogan E.L."/>
            <person name="Busse H.J."/>
            <person name="Moser G."/>
            <person name="Muller C."/>
            <person name="Kampfer P."/>
            <person name="Glaeser S.P."/>
        </authorList>
    </citation>
    <scope>NUCLEOTIDE SEQUENCE [LARGE SCALE GENOMIC DNA]</scope>
    <source>
        <strain evidence="3 4">PP-F2FG21</strain>
    </source>
</reference>
<dbReference type="Proteomes" id="UP000297248">
    <property type="component" value="Unassembled WGS sequence"/>
</dbReference>
<dbReference type="Pfam" id="PF02321">
    <property type="entry name" value="OEP"/>
    <property type="match status" value="1"/>
</dbReference>
<dbReference type="InterPro" id="IPR003423">
    <property type="entry name" value="OMP_efflux"/>
</dbReference>
<dbReference type="EMBL" id="SNQG01000001">
    <property type="protein sequence ID" value="TEW68774.1"/>
    <property type="molecule type" value="Genomic_DNA"/>
</dbReference>
<accession>A0A4Y8AI65</accession>
<keyword evidence="2" id="KW-0732">Signal</keyword>
<evidence type="ECO:0008006" key="5">
    <source>
        <dbReference type="Google" id="ProtNLM"/>
    </source>
</evidence>
<comment type="similarity">
    <text evidence="1">Belongs to the outer membrane factor (OMF) (TC 1.B.17) family.</text>
</comment>
<evidence type="ECO:0000313" key="4">
    <source>
        <dbReference type="Proteomes" id="UP000297248"/>
    </source>
</evidence>
<protein>
    <recommendedName>
        <fullName evidence="5">TolC family protein</fullName>
    </recommendedName>
</protein>
<evidence type="ECO:0000256" key="2">
    <source>
        <dbReference type="SAM" id="SignalP"/>
    </source>
</evidence>
<evidence type="ECO:0000256" key="1">
    <source>
        <dbReference type="ARBA" id="ARBA00007613"/>
    </source>
</evidence>